<feature type="domain" description="Sulfotransferase" evidence="3">
    <location>
        <begin position="17"/>
        <end position="200"/>
    </location>
</feature>
<dbReference type="InterPro" id="IPR037359">
    <property type="entry name" value="NST/OST"/>
</dbReference>
<dbReference type="PANTHER" id="PTHR10605">
    <property type="entry name" value="HEPARAN SULFATE SULFOTRANSFERASE"/>
    <property type="match status" value="1"/>
</dbReference>
<dbReference type="Pfam" id="PF00685">
    <property type="entry name" value="Sulfotransfer_1"/>
    <property type="match status" value="1"/>
</dbReference>
<evidence type="ECO:0000313" key="4">
    <source>
        <dbReference type="EMBL" id="RUL85261.1"/>
    </source>
</evidence>
<accession>A0A432MFY5</accession>
<sequence>METQGLECTPARPGRLPDFVVIGSAKAATNTLRRHLSAHPKVFVRDDEPSFYTYHRARGLDWYRSIHAGAADDQLVGDISTHYSRLHWAEPTARQIAEVRPDTRIIYLMREPVSRAYSNYLQLQDVADEPVSLEGLTFEQAVELLPFIVDSSDYLAVLKAYLKHFPREQILALLTEDLNNDPEAVVGRVLRFLGLEPTPGMTLDPTLRANSRDRRVDGFLRTRLIGPVTRPRAIRALVKSLPDPVRIAAREAFYGLMKRSPIGKRLEASHQPRPMAPETRARLIERFSATFPELAELTGNDLSPWLAKYR</sequence>
<dbReference type="PANTHER" id="PTHR10605:SF56">
    <property type="entry name" value="BIFUNCTIONAL HEPARAN SULFATE N-DEACETYLASE_N-SULFOTRANSFERASE"/>
    <property type="match status" value="1"/>
</dbReference>
<evidence type="ECO:0000256" key="1">
    <source>
        <dbReference type="ARBA" id="ARBA00022679"/>
    </source>
</evidence>
<name>A0A432MFY5_9BACT</name>
<keyword evidence="1" id="KW-0808">Transferase</keyword>
<dbReference type="EMBL" id="RYZH01000041">
    <property type="protein sequence ID" value="RUL85261.1"/>
    <property type="molecule type" value="Genomic_DNA"/>
</dbReference>
<evidence type="ECO:0000259" key="3">
    <source>
        <dbReference type="Pfam" id="PF00685"/>
    </source>
</evidence>
<keyword evidence="5" id="KW-1185">Reference proteome</keyword>
<dbReference type="Gene3D" id="3.40.50.300">
    <property type="entry name" value="P-loop containing nucleotide triphosphate hydrolases"/>
    <property type="match status" value="1"/>
</dbReference>
<dbReference type="InterPro" id="IPR000863">
    <property type="entry name" value="Sulfotransferase_dom"/>
</dbReference>
<protein>
    <recommendedName>
        <fullName evidence="3">Sulfotransferase domain-containing protein</fullName>
    </recommendedName>
</protein>
<gene>
    <name evidence="4" type="ORF">TsocGM_18805</name>
</gene>
<reference evidence="4 5" key="2">
    <citation type="submission" date="2019-01" db="EMBL/GenBank/DDBJ databases">
        <title>Tautonia sociabilis, a novel thermotolerant planctomycete of Isosphaeraceae family, isolated from a 4000 m deep subterranean habitat.</title>
        <authorList>
            <person name="Kovaleva O.L."/>
            <person name="Elcheninov A.G."/>
            <person name="Van Heerden E."/>
            <person name="Toshchakov S.V."/>
            <person name="Novikov A."/>
            <person name="Bonch-Osmolovskaya E.A."/>
            <person name="Kublanov I.V."/>
        </authorList>
    </citation>
    <scope>NUCLEOTIDE SEQUENCE [LARGE SCALE GENOMIC DNA]</scope>
    <source>
        <strain evidence="4 5">GM2012</strain>
    </source>
</reference>
<evidence type="ECO:0000256" key="2">
    <source>
        <dbReference type="ARBA" id="ARBA00023180"/>
    </source>
</evidence>
<dbReference type="OrthoDB" id="9797480at2"/>
<reference evidence="4 5" key="1">
    <citation type="submission" date="2018-12" db="EMBL/GenBank/DDBJ databases">
        <authorList>
            <person name="Toschakov S.V."/>
        </authorList>
    </citation>
    <scope>NUCLEOTIDE SEQUENCE [LARGE SCALE GENOMIC DNA]</scope>
    <source>
        <strain evidence="4 5">GM2012</strain>
    </source>
</reference>
<dbReference type="AlphaFoldDB" id="A0A432MFY5"/>
<keyword evidence="2" id="KW-0325">Glycoprotein</keyword>
<organism evidence="4 5">
    <name type="scientific">Tautonia sociabilis</name>
    <dbReference type="NCBI Taxonomy" id="2080755"/>
    <lineage>
        <taxon>Bacteria</taxon>
        <taxon>Pseudomonadati</taxon>
        <taxon>Planctomycetota</taxon>
        <taxon>Planctomycetia</taxon>
        <taxon>Isosphaerales</taxon>
        <taxon>Isosphaeraceae</taxon>
        <taxon>Tautonia</taxon>
    </lineage>
</organism>
<dbReference type="InterPro" id="IPR027417">
    <property type="entry name" value="P-loop_NTPase"/>
</dbReference>
<dbReference type="Proteomes" id="UP000280296">
    <property type="component" value="Unassembled WGS sequence"/>
</dbReference>
<evidence type="ECO:0000313" key="5">
    <source>
        <dbReference type="Proteomes" id="UP000280296"/>
    </source>
</evidence>
<dbReference type="GO" id="GO:0008146">
    <property type="term" value="F:sulfotransferase activity"/>
    <property type="evidence" value="ECO:0007669"/>
    <property type="project" value="InterPro"/>
</dbReference>
<proteinExistence type="predicted"/>
<dbReference type="RefSeq" id="WP_126727006.1">
    <property type="nucleotide sequence ID" value="NZ_RYZH01000041.1"/>
</dbReference>
<dbReference type="SUPFAM" id="SSF52540">
    <property type="entry name" value="P-loop containing nucleoside triphosphate hydrolases"/>
    <property type="match status" value="1"/>
</dbReference>
<comment type="caution">
    <text evidence="4">The sequence shown here is derived from an EMBL/GenBank/DDBJ whole genome shotgun (WGS) entry which is preliminary data.</text>
</comment>